<feature type="region of interest" description="Disordered" evidence="4">
    <location>
        <begin position="1"/>
        <end position="35"/>
    </location>
</feature>
<dbReference type="SMART" id="SM01148">
    <property type="entry name" value="DUF1220"/>
    <property type="match status" value="2"/>
</dbReference>
<feature type="region of interest" description="Disordered" evidence="4">
    <location>
        <begin position="52"/>
        <end position="73"/>
    </location>
</feature>
<name>A0A7N9D7H1_MACFA</name>
<dbReference type="Pfam" id="PF06758">
    <property type="entry name" value="Olduvai"/>
    <property type="match status" value="2"/>
</dbReference>
<organism evidence="6 7">
    <name type="scientific">Macaca fascicularis</name>
    <name type="common">Crab-eating macaque</name>
    <name type="synonym">Cynomolgus monkey</name>
    <dbReference type="NCBI Taxonomy" id="9541"/>
    <lineage>
        <taxon>Eukaryota</taxon>
        <taxon>Metazoa</taxon>
        <taxon>Chordata</taxon>
        <taxon>Craniata</taxon>
        <taxon>Vertebrata</taxon>
        <taxon>Euteleostomi</taxon>
        <taxon>Mammalia</taxon>
        <taxon>Eutheria</taxon>
        <taxon>Euarchontoglires</taxon>
        <taxon>Primates</taxon>
        <taxon>Haplorrhini</taxon>
        <taxon>Catarrhini</taxon>
        <taxon>Cercopithecidae</taxon>
        <taxon>Cercopithecinae</taxon>
        <taxon>Macaca</taxon>
    </lineage>
</organism>
<dbReference type="InterPro" id="IPR055306">
    <property type="entry name" value="NBPF"/>
</dbReference>
<sequence length="226" mass="26334">MSRTSPSGGTSKNSWLRGVGWHSTSSKSSAQKMAKVRMQMFKLRRLRKYRIRVPPENESDDEEEEEKGSVSPSWELLEVVDPEVLQDSLDRCYSSPSSYLELPDSCQPYRNFFYSLEEQHIGFSLDVDEIEKYQEGEEDQNPPCPRLNSVLVEVEEPGVLQDSLDRCYSTSSTYFELPDSFQHYRSAFYSFEEQHISLSLDMDNRFFTLTVIRLHLVFQMVVIFPH</sequence>
<accession>A0A7N9D7H1</accession>
<evidence type="ECO:0000256" key="4">
    <source>
        <dbReference type="SAM" id="MobiDB-lite"/>
    </source>
</evidence>
<evidence type="ECO:0000313" key="7">
    <source>
        <dbReference type="Proteomes" id="UP000233100"/>
    </source>
</evidence>
<evidence type="ECO:0000313" key="6">
    <source>
        <dbReference type="Ensembl" id="ENSMFAP00000061479.1"/>
    </source>
</evidence>
<reference evidence="6" key="3">
    <citation type="submission" date="2025-09" db="UniProtKB">
        <authorList>
            <consortium name="Ensembl"/>
        </authorList>
    </citation>
    <scope>IDENTIFICATION</scope>
</reference>
<feature type="domain" description="Olduvai" evidence="5">
    <location>
        <begin position="56"/>
        <end position="145"/>
    </location>
</feature>
<feature type="compositionally biased region" description="Polar residues" evidence="4">
    <location>
        <begin position="1"/>
        <end position="14"/>
    </location>
</feature>
<dbReference type="Ensembl" id="ENSMFAT00000087920.1">
    <property type="protein sequence ID" value="ENSMFAP00000061479.1"/>
    <property type="gene ID" value="ENSMFAG00000056274.1"/>
</dbReference>
<dbReference type="AlphaFoldDB" id="A0A7N9D7H1"/>
<keyword evidence="7" id="KW-1185">Reference proteome</keyword>
<dbReference type="InterPro" id="IPR010630">
    <property type="entry name" value="Olduvai_dom"/>
</dbReference>
<keyword evidence="1" id="KW-0677">Repeat</keyword>
<proteinExistence type="inferred from homology"/>
<dbReference type="PANTHER" id="PTHR14199">
    <property type="entry name" value="NEUROBLASTOMA BREAKPOINT FAMILY MEMBER 6-LIKE PROTEIN"/>
    <property type="match status" value="1"/>
</dbReference>
<dbReference type="PROSITE" id="PS51316">
    <property type="entry name" value="ODV"/>
    <property type="match status" value="2"/>
</dbReference>
<evidence type="ECO:0000256" key="2">
    <source>
        <dbReference type="ARBA" id="ARBA00023054"/>
    </source>
</evidence>
<reference evidence="6" key="2">
    <citation type="submission" date="2025-08" db="UniProtKB">
        <authorList>
            <consortium name="Ensembl"/>
        </authorList>
    </citation>
    <scope>IDENTIFICATION</scope>
</reference>
<feature type="domain" description="Olduvai" evidence="5">
    <location>
        <begin position="148"/>
        <end position="226"/>
    </location>
</feature>
<protein>
    <recommendedName>
        <fullName evidence="5">Olduvai domain-containing protein</fullName>
    </recommendedName>
</protein>
<reference evidence="6 7" key="1">
    <citation type="submission" date="2013-03" db="EMBL/GenBank/DDBJ databases">
        <authorList>
            <person name="Warren W."/>
            <person name="Wilson R.K."/>
        </authorList>
    </citation>
    <scope>NUCLEOTIDE SEQUENCE</scope>
</reference>
<keyword evidence="2" id="KW-0175">Coiled coil</keyword>
<evidence type="ECO:0000259" key="5">
    <source>
        <dbReference type="PROSITE" id="PS51316"/>
    </source>
</evidence>
<dbReference type="PANTHER" id="PTHR14199:SF35">
    <property type="entry name" value="NEUROBLASTOMA BREAKPOINT FAMILY MEMBER 1-RELATED"/>
    <property type="match status" value="1"/>
</dbReference>
<comment type="similarity">
    <text evidence="3">Belongs to the NBPF family.</text>
</comment>
<feature type="compositionally biased region" description="Polar residues" evidence="4">
    <location>
        <begin position="22"/>
        <end position="31"/>
    </location>
</feature>
<evidence type="ECO:0000256" key="1">
    <source>
        <dbReference type="ARBA" id="ARBA00022737"/>
    </source>
</evidence>
<dbReference type="GeneTree" id="ENSGT00420000029746"/>
<evidence type="ECO:0000256" key="3">
    <source>
        <dbReference type="ARBA" id="ARBA00038417"/>
    </source>
</evidence>
<dbReference type="Proteomes" id="UP000233100">
    <property type="component" value="Chromosome 1"/>
</dbReference>
<feature type="compositionally biased region" description="Acidic residues" evidence="4">
    <location>
        <begin position="57"/>
        <end position="66"/>
    </location>
</feature>